<evidence type="ECO:0000256" key="8">
    <source>
        <dbReference type="PIRSR" id="PIRSR600821-50"/>
    </source>
</evidence>
<dbReference type="InterPro" id="IPR009006">
    <property type="entry name" value="Ala_racemase/Decarboxylase_C"/>
</dbReference>
<dbReference type="GO" id="GO:0005829">
    <property type="term" value="C:cytosol"/>
    <property type="evidence" value="ECO:0007669"/>
    <property type="project" value="TreeGrafter"/>
</dbReference>
<feature type="active site" description="Proton acceptor; specific for D-alanine" evidence="7">
    <location>
        <position position="44"/>
    </location>
</feature>
<dbReference type="Pfam" id="PF01168">
    <property type="entry name" value="Ala_racemase_N"/>
    <property type="match status" value="1"/>
</dbReference>
<dbReference type="GO" id="GO:0030632">
    <property type="term" value="P:D-alanine biosynthetic process"/>
    <property type="evidence" value="ECO:0007669"/>
    <property type="project" value="UniProtKB-UniRule"/>
</dbReference>
<dbReference type="HAMAP" id="MF_01201">
    <property type="entry name" value="Ala_racemase"/>
    <property type="match status" value="1"/>
</dbReference>
<evidence type="ECO:0000256" key="1">
    <source>
        <dbReference type="ARBA" id="ARBA00000316"/>
    </source>
</evidence>
<keyword evidence="5 7" id="KW-0413">Isomerase</keyword>
<organism evidence="11 12">
    <name type="scientific">Mycolicibacterium monacense</name>
    <name type="common">Mycobacterium monacense</name>
    <dbReference type="NCBI Taxonomy" id="85693"/>
    <lineage>
        <taxon>Bacteria</taxon>
        <taxon>Bacillati</taxon>
        <taxon>Actinomycetota</taxon>
        <taxon>Actinomycetes</taxon>
        <taxon>Mycobacteriales</taxon>
        <taxon>Mycobacteriaceae</taxon>
        <taxon>Mycolicibacterium</taxon>
    </lineage>
</organism>
<dbReference type="PANTHER" id="PTHR30511">
    <property type="entry name" value="ALANINE RACEMASE"/>
    <property type="match status" value="1"/>
</dbReference>
<keyword evidence="12" id="KW-1185">Reference proteome</keyword>
<evidence type="ECO:0000256" key="6">
    <source>
        <dbReference type="ARBA" id="ARBA00072221"/>
    </source>
</evidence>
<feature type="active site" description="Proton acceptor; specific for L-alanine" evidence="7">
    <location>
        <position position="273"/>
    </location>
</feature>
<dbReference type="Pfam" id="PF00842">
    <property type="entry name" value="Ala_racemase_C"/>
    <property type="match status" value="1"/>
</dbReference>
<evidence type="ECO:0000256" key="4">
    <source>
        <dbReference type="ARBA" id="ARBA00022898"/>
    </source>
</evidence>
<dbReference type="GO" id="GO:0008784">
    <property type="term" value="F:alanine racemase activity"/>
    <property type="evidence" value="ECO:0007669"/>
    <property type="project" value="UniProtKB-UniRule"/>
</dbReference>
<feature type="domain" description="Alanine racemase C-terminal" evidence="10">
    <location>
        <begin position="252"/>
        <end position="381"/>
    </location>
</feature>
<dbReference type="PANTHER" id="PTHR30511:SF0">
    <property type="entry name" value="ALANINE RACEMASE, CATABOLIC-RELATED"/>
    <property type="match status" value="1"/>
</dbReference>
<evidence type="ECO:0000259" key="10">
    <source>
        <dbReference type="SMART" id="SM01005"/>
    </source>
</evidence>
<dbReference type="Gene3D" id="3.20.20.10">
    <property type="entry name" value="Alanine racemase"/>
    <property type="match status" value="1"/>
</dbReference>
<dbReference type="GO" id="GO:0009252">
    <property type="term" value="P:peptidoglycan biosynthetic process"/>
    <property type="evidence" value="ECO:0007669"/>
    <property type="project" value="TreeGrafter"/>
</dbReference>
<dbReference type="InterPro" id="IPR029066">
    <property type="entry name" value="PLP-binding_barrel"/>
</dbReference>
<evidence type="ECO:0000256" key="2">
    <source>
        <dbReference type="ARBA" id="ARBA00001933"/>
    </source>
</evidence>
<evidence type="ECO:0000256" key="3">
    <source>
        <dbReference type="ARBA" id="ARBA00013089"/>
    </source>
</evidence>
<comment type="pathway">
    <text evidence="7">Amino-acid biosynthesis; D-alanine biosynthesis; D-alanine from L-alanine: step 1/1.</text>
</comment>
<evidence type="ECO:0000313" key="11">
    <source>
        <dbReference type="EMBL" id="BBZ62201.1"/>
    </source>
</evidence>
<proteinExistence type="inferred from homology"/>
<dbReference type="CDD" id="cd00430">
    <property type="entry name" value="PLPDE_III_AR"/>
    <property type="match status" value="1"/>
</dbReference>
<dbReference type="EC" id="5.1.1.1" evidence="3 7"/>
<evidence type="ECO:0000256" key="9">
    <source>
        <dbReference type="PIRSR" id="PIRSR600821-52"/>
    </source>
</evidence>
<dbReference type="SUPFAM" id="SSF50621">
    <property type="entry name" value="Alanine racemase C-terminal domain-like"/>
    <property type="match status" value="1"/>
</dbReference>
<dbReference type="InterPro" id="IPR000821">
    <property type="entry name" value="Ala_racemase"/>
</dbReference>
<dbReference type="SUPFAM" id="SSF51419">
    <property type="entry name" value="PLP-binding barrel"/>
    <property type="match status" value="1"/>
</dbReference>
<dbReference type="NCBIfam" id="TIGR00492">
    <property type="entry name" value="alr"/>
    <property type="match status" value="1"/>
</dbReference>
<feature type="binding site" evidence="7 9">
    <location>
        <position position="142"/>
    </location>
    <ligand>
        <name>substrate</name>
    </ligand>
</feature>
<name>A0AAD1IWF6_MYCMB</name>
<dbReference type="SMART" id="SM01005">
    <property type="entry name" value="Ala_racemase_C"/>
    <property type="match status" value="1"/>
</dbReference>
<feature type="binding site" evidence="7 9">
    <location>
        <position position="321"/>
    </location>
    <ligand>
        <name>substrate</name>
    </ligand>
</feature>
<comment type="catalytic activity">
    <reaction evidence="1 7">
        <text>L-alanine = D-alanine</text>
        <dbReference type="Rhea" id="RHEA:20249"/>
        <dbReference type="ChEBI" id="CHEBI:57416"/>
        <dbReference type="ChEBI" id="CHEBI:57972"/>
        <dbReference type="EC" id="5.1.1.1"/>
    </reaction>
</comment>
<gene>
    <name evidence="11" type="primary">alr</name>
    <name evidence="11" type="ORF">MMON_35020</name>
</gene>
<feature type="modified residue" description="N6-(pyridoxal phosphate)lysine" evidence="7 8">
    <location>
        <position position="44"/>
    </location>
</feature>
<sequence>MTMQTSETTVTPTAQVVVDLDAISHNVALLRDRAGSAQVMPVLKADGYGHGATEVAKVVLDAGVTELGVATVGEALALRADGITAPVLAWLHGPGTDFAPAVQADIQLAVSSVRQLGEILDAVHRTGMTATLTVKADTGLSRNGVSPAEYPALLQRLAKAQAEDAVRVRGIMSHLACGDEPDNPTNDRQAQRLTDMRRQAADAGVTFEVAHLCNSPAAMTRPDLAFDMVRPGIAVYGQTPIPALGDMGLRPAMTLRCPVAQTRSIKAGDGVSYGHTWIAQRDTTVALLPIGYADGVYRSLSGRLQVLINGRLRPGVGRICMDQFVVDLGPGPVDVSDGDEAILFGPGTRGEHTAQDWAEIIGTINYEIVTSPRGRVVRTYRRESR</sequence>
<accession>A0AAD1IWF6</accession>
<comment type="cofactor">
    <cofactor evidence="2 7 8">
        <name>pyridoxal 5'-phosphate</name>
        <dbReference type="ChEBI" id="CHEBI:597326"/>
    </cofactor>
</comment>
<dbReference type="Proteomes" id="UP000466039">
    <property type="component" value="Chromosome"/>
</dbReference>
<dbReference type="EMBL" id="AP022617">
    <property type="protein sequence ID" value="BBZ62201.1"/>
    <property type="molecule type" value="Genomic_DNA"/>
</dbReference>
<keyword evidence="4 7" id="KW-0663">Pyridoxal phosphate</keyword>
<evidence type="ECO:0000256" key="7">
    <source>
        <dbReference type="HAMAP-Rule" id="MF_01201"/>
    </source>
</evidence>
<dbReference type="InterPro" id="IPR011079">
    <property type="entry name" value="Ala_racemase_C"/>
</dbReference>
<comment type="similarity">
    <text evidence="7">Belongs to the alanine racemase family.</text>
</comment>
<evidence type="ECO:0000313" key="12">
    <source>
        <dbReference type="Proteomes" id="UP000466039"/>
    </source>
</evidence>
<dbReference type="FunFam" id="2.40.37.10:FF:000015">
    <property type="entry name" value="Alanine racemase"/>
    <property type="match status" value="1"/>
</dbReference>
<dbReference type="Gene3D" id="2.40.37.10">
    <property type="entry name" value="Lyase, Ornithine Decarboxylase, Chain A, domain 1"/>
    <property type="match status" value="1"/>
</dbReference>
<dbReference type="PRINTS" id="PR00992">
    <property type="entry name" value="ALARACEMASE"/>
</dbReference>
<reference evidence="11 12" key="1">
    <citation type="journal article" date="2019" name="Emerg. Microbes Infect.">
        <title>Comprehensive subspecies identification of 175 nontuberculous mycobacteria species based on 7547 genomic profiles.</title>
        <authorList>
            <person name="Matsumoto Y."/>
            <person name="Kinjo T."/>
            <person name="Motooka D."/>
            <person name="Nabeya D."/>
            <person name="Jung N."/>
            <person name="Uechi K."/>
            <person name="Horii T."/>
            <person name="Iida T."/>
            <person name="Fujita J."/>
            <person name="Nakamura S."/>
        </authorList>
    </citation>
    <scope>NUCLEOTIDE SEQUENCE [LARGE SCALE GENOMIC DNA]</scope>
    <source>
        <strain evidence="11 12">JCM 15658</strain>
    </source>
</reference>
<evidence type="ECO:0000256" key="5">
    <source>
        <dbReference type="ARBA" id="ARBA00023235"/>
    </source>
</evidence>
<dbReference type="InterPro" id="IPR001608">
    <property type="entry name" value="Ala_racemase_N"/>
</dbReference>
<dbReference type="AlphaFoldDB" id="A0AAD1IWF6"/>
<protein>
    <recommendedName>
        <fullName evidence="6 7">Alanine racemase</fullName>
        <ecNumber evidence="3 7">5.1.1.1</ecNumber>
    </recommendedName>
</protein>
<dbReference type="GO" id="GO:0030170">
    <property type="term" value="F:pyridoxal phosphate binding"/>
    <property type="evidence" value="ECO:0007669"/>
    <property type="project" value="UniProtKB-UniRule"/>
</dbReference>
<comment type="function">
    <text evidence="7">Catalyzes the interconversion of L-alanine and D-alanine. May also act on other amino acids.</text>
</comment>
<dbReference type="FunFam" id="3.20.20.10:FF:000002">
    <property type="entry name" value="Alanine racemase"/>
    <property type="match status" value="1"/>
</dbReference>